<protein>
    <submittedName>
        <fullName evidence="1">Uncharacterized protein</fullName>
    </submittedName>
</protein>
<proteinExistence type="predicted"/>
<sequence length="69" mass="7093">NDQLLGMLSVDADASIAGGSNDGTLNWAFDSSRVAGEAFDHLAVGESQVLDYTVVVTDSPGATAEHVVQ</sequence>
<dbReference type="Proteomes" id="UP001378242">
    <property type="component" value="Unassembled WGS sequence"/>
</dbReference>
<reference evidence="1 2" key="1">
    <citation type="submission" date="2024-02" db="EMBL/GenBank/DDBJ databases">
        <title>Bacteria isolated from the canopy kelp, Nereocystis luetkeana.</title>
        <authorList>
            <person name="Pfister C.A."/>
            <person name="Younker I.T."/>
            <person name="Light S.H."/>
        </authorList>
    </citation>
    <scope>NUCLEOTIDE SEQUENCE [LARGE SCALE GENOMIC DNA]</scope>
    <source>
        <strain evidence="1 2">TI.5.07</strain>
    </source>
</reference>
<feature type="non-terminal residue" evidence="1">
    <location>
        <position position="69"/>
    </location>
</feature>
<comment type="caution">
    <text evidence="1">The sequence shown here is derived from an EMBL/GenBank/DDBJ whole genome shotgun (WGS) entry which is preliminary data.</text>
</comment>
<dbReference type="RefSeq" id="WP_341543032.1">
    <property type="nucleotide sequence ID" value="NZ_JBAKAP010000199.1"/>
</dbReference>
<feature type="non-terminal residue" evidence="1">
    <location>
        <position position="1"/>
    </location>
</feature>
<name>A0ABU9GL29_COBMA</name>
<dbReference type="EMBL" id="JBAKAP010000199">
    <property type="protein sequence ID" value="MEL0618770.1"/>
    <property type="molecule type" value="Genomic_DNA"/>
</dbReference>
<gene>
    <name evidence="1" type="ORF">V6243_18315</name>
</gene>
<accession>A0ABU9GL29</accession>
<organism evidence="1 2">
    <name type="scientific">Cobetia marina</name>
    <name type="common">Deleya marina</name>
    <dbReference type="NCBI Taxonomy" id="28258"/>
    <lineage>
        <taxon>Bacteria</taxon>
        <taxon>Pseudomonadati</taxon>
        <taxon>Pseudomonadota</taxon>
        <taxon>Gammaproteobacteria</taxon>
        <taxon>Oceanospirillales</taxon>
        <taxon>Halomonadaceae</taxon>
        <taxon>Cobetia</taxon>
    </lineage>
</organism>
<evidence type="ECO:0000313" key="1">
    <source>
        <dbReference type="EMBL" id="MEL0618770.1"/>
    </source>
</evidence>
<evidence type="ECO:0000313" key="2">
    <source>
        <dbReference type="Proteomes" id="UP001378242"/>
    </source>
</evidence>
<keyword evidence="2" id="KW-1185">Reference proteome</keyword>